<comment type="caution">
    <text evidence="2">The sequence shown here is derived from an EMBL/GenBank/DDBJ whole genome shotgun (WGS) entry which is preliminary data.</text>
</comment>
<keyword evidence="1" id="KW-0472">Membrane</keyword>
<evidence type="ECO:0000256" key="1">
    <source>
        <dbReference type="SAM" id="Phobius"/>
    </source>
</evidence>
<dbReference type="Proteomes" id="UP001620626">
    <property type="component" value="Unassembled WGS sequence"/>
</dbReference>
<feature type="transmembrane region" description="Helical" evidence="1">
    <location>
        <begin position="260"/>
        <end position="285"/>
    </location>
</feature>
<feature type="transmembrane region" description="Helical" evidence="1">
    <location>
        <begin position="231"/>
        <end position="254"/>
    </location>
</feature>
<evidence type="ECO:0000313" key="2">
    <source>
        <dbReference type="EMBL" id="KAL3118042.1"/>
    </source>
</evidence>
<accession>A0ABD2LS22</accession>
<organism evidence="2 3">
    <name type="scientific">Heterodera trifolii</name>
    <dbReference type="NCBI Taxonomy" id="157864"/>
    <lineage>
        <taxon>Eukaryota</taxon>
        <taxon>Metazoa</taxon>
        <taxon>Ecdysozoa</taxon>
        <taxon>Nematoda</taxon>
        <taxon>Chromadorea</taxon>
        <taxon>Rhabditida</taxon>
        <taxon>Tylenchina</taxon>
        <taxon>Tylenchomorpha</taxon>
        <taxon>Tylenchoidea</taxon>
        <taxon>Heteroderidae</taxon>
        <taxon>Heteroderinae</taxon>
        <taxon>Heterodera</taxon>
    </lineage>
</organism>
<gene>
    <name evidence="2" type="ORF">niasHT_003248</name>
</gene>
<dbReference type="EMBL" id="JBICBT010000299">
    <property type="protein sequence ID" value="KAL3118042.1"/>
    <property type="molecule type" value="Genomic_DNA"/>
</dbReference>
<protein>
    <submittedName>
        <fullName evidence="2">Uncharacterized protein</fullName>
    </submittedName>
</protein>
<sequence>MRPMVEQQMDPDECVDVAFPRYCEASICTTDEMPTFAGIHWKCVEEKNATECAERLKKIYEKNGDLKNITCQCHYGEEGEDFGNKNFTLPPPADPADKVPMCKIGMIHSASKRGLVEIGVCKKDHHYCFAANCSIKVAEDERSLMAWSCAKSNDGSICKEIEQNGIGDFKDVKMSCECIFGARNVDLANEMMLVYDLFPLMEYGYWTLELDHRLIAYDGRRRTSLENSRGIASDMGTVAGGAAAFGAVVGTIILPGLGLVAAPIVGAAVGSLIAGGVGAVGGMFYNFGKTIACDSGVKLGDMRQGAVSVPKFRRQGRFGAKISAPGPFRCQNFGAWAVSVPKFRRQGRFGAKISAPGPFRCQNFGARAVSVPKFRRQGRFGAKISAPGPFRCQNFGAWAVSVPKFRRQGRFGAKISAPGPFRCQNFGARAVSVPKFRRQGRFGAKIC</sequence>
<dbReference type="AlphaFoldDB" id="A0ABD2LS22"/>
<keyword evidence="1" id="KW-0812">Transmembrane</keyword>
<keyword evidence="3" id="KW-1185">Reference proteome</keyword>
<proteinExistence type="predicted"/>
<evidence type="ECO:0000313" key="3">
    <source>
        <dbReference type="Proteomes" id="UP001620626"/>
    </source>
</evidence>
<name>A0ABD2LS22_9BILA</name>
<reference evidence="2 3" key="1">
    <citation type="submission" date="2024-10" db="EMBL/GenBank/DDBJ databases">
        <authorList>
            <person name="Kim D."/>
        </authorList>
    </citation>
    <scope>NUCLEOTIDE SEQUENCE [LARGE SCALE GENOMIC DNA]</scope>
    <source>
        <strain evidence="2">BH-2024</strain>
    </source>
</reference>
<keyword evidence="1" id="KW-1133">Transmembrane helix</keyword>